<dbReference type="SUPFAM" id="SSF53098">
    <property type="entry name" value="Ribonuclease H-like"/>
    <property type="match status" value="1"/>
</dbReference>
<protein>
    <recommendedName>
        <fullName evidence="10">GAG-pre-integrase domain-containing protein</fullName>
    </recommendedName>
</protein>
<evidence type="ECO:0000256" key="6">
    <source>
        <dbReference type="ARBA" id="ARBA00022908"/>
    </source>
</evidence>
<keyword evidence="7" id="KW-0695">RNA-directed DNA polymerase</keyword>
<keyword evidence="9" id="KW-0233">DNA recombination</keyword>
<evidence type="ECO:0000256" key="3">
    <source>
        <dbReference type="ARBA" id="ARBA00022759"/>
    </source>
</evidence>
<keyword evidence="8" id="KW-0548">Nucleotidyltransferase</keyword>
<name>A0A6L2K2A8_TANCI</name>
<dbReference type="PANTHER" id="PTHR42648">
    <property type="entry name" value="TRANSPOSASE, PUTATIVE-RELATED"/>
    <property type="match status" value="1"/>
</dbReference>
<dbReference type="GO" id="GO:0015074">
    <property type="term" value="P:DNA integration"/>
    <property type="evidence" value="ECO:0007669"/>
    <property type="project" value="UniProtKB-KW"/>
</dbReference>
<keyword evidence="6" id="KW-0229">DNA integration</keyword>
<feature type="domain" description="GAG-pre-integrase" evidence="10">
    <location>
        <begin position="363"/>
        <end position="434"/>
    </location>
</feature>
<evidence type="ECO:0000256" key="8">
    <source>
        <dbReference type="ARBA" id="ARBA00022932"/>
    </source>
</evidence>
<accession>A0A6L2K2A8</accession>
<sequence>MTTLADKAILSGADNRPPMLEKDMYDSWKSIMELYIINRQHGRMILKSVENGPLLWPTVEENGVTRPKKYSEIYATESIQVDCDSSQYGSPYQSSQYGSHAQTSTPLSITYPSNDFQLAVHHNVYNPSSSIPQVEYAPSVHQQSDFSQLDIGLVVLVFQKGDDLIDAINHMMSFLTAVVTSRYPPTNNQLRNSSNPQQQVTINNERVTVQPIQGRQNSLTAGTSRPYTLRTSGNNLEKQRIVVCYNCKGEGYIQVLHEEELEFLADPGIAEAQSTQYVITNNAAYQADDLDAYDSDCDEINSSMIALMENLSHYGSDNLAELTNFVHKFLGTVKFGNDHVAKIMGYDDYKIGVDLLTGSRGNNLYTLSLGDMIASSPICLLSKASKTKSWLWHRRLSHLNFGAINYLARQGLVRGLSKLKFEKDHLCSTCAMGKNKKKYHKPKSEDTNQEKLYLLHVDLCRSMRVKSVNGKSCSLFTANGVVKRRNHTLIEAAGTILIYAQASLFLWEEVVATACYTQNRSIVRLHHGKTPYELLHNKLPDLSFFHLFGALCYPTNDSENLGKLQPKDNIGIFIGYALKRRHSGFTIDVTDELLKLFMSTLMS</sequence>
<keyword evidence="8" id="KW-0808">Transferase</keyword>
<dbReference type="GO" id="GO:0046872">
    <property type="term" value="F:metal ion binding"/>
    <property type="evidence" value="ECO:0007669"/>
    <property type="project" value="UniProtKB-KW"/>
</dbReference>
<dbReference type="InterPro" id="IPR039537">
    <property type="entry name" value="Retrotran_Ty1/copia-like"/>
</dbReference>
<dbReference type="InterPro" id="IPR036397">
    <property type="entry name" value="RNaseH_sf"/>
</dbReference>
<dbReference type="GO" id="GO:0003964">
    <property type="term" value="F:RNA-directed DNA polymerase activity"/>
    <property type="evidence" value="ECO:0007669"/>
    <property type="project" value="UniProtKB-KW"/>
</dbReference>
<dbReference type="EMBL" id="BKCJ010001670">
    <property type="protein sequence ID" value="GEU43159.1"/>
    <property type="molecule type" value="Genomic_DNA"/>
</dbReference>
<dbReference type="GO" id="GO:0003676">
    <property type="term" value="F:nucleic acid binding"/>
    <property type="evidence" value="ECO:0007669"/>
    <property type="project" value="InterPro"/>
</dbReference>
<dbReference type="PANTHER" id="PTHR42648:SF11">
    <property type="entry name" value="TRANSPOSON TY4-P GAG-POL POLYPROTEIN"/>
    <property type="match status" value="1"/>
</dbReference>
<evidence type="ECO:0000256" key="9">
    <source>
        <dbReference type="ARBA" id="ARBA00023172"/>
    </source>
</evidence>
<dbReference type="GO" id="GO:0003887">
    <property type="term" value="F:DNA-directed DNA polymerase activity"/>
    <property type="evidence" value="ECO:0007669"/>
    <property type="project" value="UniProtKB-KW"/>
</dbReference>
<evidence type="ECO:0000256" key="7">
    <source>
        <dbReference type="ARBA" id="ARBA00022918"/>
    </source>
</evidence>
<dbReference type="AlphaFoldDB" id="A0A6L2K2A8"/>
<evidence type="ECO:0000259" key="10">
    <source>
        <dbReference type="Pfam" id="PF13976"/>
    </source>
</evidence>
<evidence type="ECO:0000256" key="2">
    <source>
        <dbReference type="ARBA" id="ARBA00022723"/>
    </source>
</evidence>
<gene>
    <name evidence="11" type="ORF">Tci_015137</name>
</gene>
<dbReference type="Pfam" id="PF13976">
    <property type="entry name" value="gag_pre-integrs"/>
    <property type="match status" value="1"/>
</dbReference>
<evidence type="ECO:0000256" key="1">
    <source>
        <dbReference type="ARBA" id="ARBA00022722"/>
    </source>
</evidence>
<dbReference type="GO" id="GO:0016787">
    <property type="term" value="F:hydrolase activity"/>
    <property type="evidence" value="ECO:0007669"/>
    <property type="project" value="UniProtKB-KW"/>
</dbReference>
<keyword evidence="5" id="KW-0460">Magnesium</keyword>
<keyword evidence="3" id="KW-0255">Endonuclease</keyword>
<evidence type="ECO:0000256" key="5">
    <source>
        <dbReference type="ARBA" id="ARBA00022842"/>
    </source>
</evidence>
<dbReference type="GO" id="GO:0004519">
    <property type="term" value="F:endonuclease activity"/>
    <property type="evidence" value="ECO:0007669"/>
    <property type="project" value="UniProtKB-KW"/>
</dbReference>
<comment type="caution">
    <text evidence="11">The sequence shown here is derived from an EMBL/GenBank/DDBJ whole genome shotgun (WGS) entry which is preliminary data.</text>
</comment>
<keyword evidence="1" id="KW-0540">Nuclease</keyword>
<dbReference type="InterPro" id="IPR025724">
    <property type="entry name" value="GAG-pre-integrase_dom"/>
</dbReference>
<proteinExistence type="predicted"/>
<evidence type="ECO:0000313" key="11">
    <source>
        <dbReference type="EMBL" id="GEU43159.1"/>
    </source>
</evidence>
<reference evidence="11" key="1">
    <citation type="journal article" date="2019" name="Sci. Rep.">
        <title>Draft genome of Tanacetum cinerariifolium, the natural source of mosquito coil.</title>
        <authorList>
            <person name="Yamashiro T."/>
            <person name="Shiraishi A."/>
            <person name="Satake H."/>
            <person name="Nakayama K."/>
        </authorList>
    </citation>
    <scope>NUCLEOTIDE SEQUENCE</scope>
</reference>
<dbReference type="GO" id="GO:0006310">
    <property type="term" value="P:DNA recombination"/>
    <property type="evidence" value="ECO:0007669"/>
    <property type="project" value="UniProtKB-KW"/>
</dbReference>
<keyword evidence="2" id="KW-0479">Metal-binding</keyword>
<keyword evidence="8" id="KW-0239">DNA-directed DNA polymerase</keyword>
<keyword evidence="4" id="KW-0378">Hydrolase</keyword>
<organism evidence="11">
    <name type="scientific">Tanacetum cinerariifolium</name>
    <name type="common">Dalmatian daisy</name>
    <name type="synonym">Chrysanthemum cinerariifolium</name>
    <dbReference type="NCBI Taxonomy" id="118510"/>
    <lineage>
        <taxon>Eukaryota</taxon>
        <taxon>Viridiplantae</taxon>
        <taxon>Streptophyta</taxon>
        <taxon>Embryophyta</taxon>
        <taxon>Tracheophyta</taxon>
        <taxon>Spermatophyta</taxon>
        <taxon>Magnoliopsida</taxon>
        <taxon>eudicotyledons</taxon>
        <taxon>Gunneridae</taxon>
        <taxon>Pentapetalae</taxon>
        <taxon>asterids</taxon>
        <taxon>campanulids</taxon>
        <taxon>Asterales</taxon>
        <taxon>Asteraceae</taxon>
        <taxon>Asteroideae</taxon>
        <taxon>Anthemideae</taxon>
        <taxon>Anthemidinae</taxon>
        <taxon>Tanacetum</taxon>
    </lineage>
</organism>
<dbReference type="Gene3D" id="3.30.420.10">
    <property type="entry name" value="Ribonuclease H-like superfamily/Ribonuclease H"/>
    <property type="match status" value="1"/>
</dbReference>
<evidence type="ECO:0000256" key="4">
    <source>
        <dbReference type="ARBA" id="ARBA00022801"/>
    </source>
</evidence>
<dbReference type="InterPro" id="IPR012337">
    <property type="entry name" value="RNaseH-like_sf"/>
</dbReference>